<evidence type="ECO:0000256" key="2">
    <source>
        <dbReference type="ARBA" id="ARBA00022645"/>
    </source>
</evidence>
<dbReference type="PANTHER" id="PTHR30237">
    <property type="entry name" value="MURAMOYLTETRAPEPTIDE CARBOXYPEPTIDASE"/>
    <property type="match status" value="1"/>
</dbReference>
<evidence type="ECO:0000256" key="3">
    <source>
        <dbReference type="ARBA" id="ARBA00022670"/>
    </source>
</evidence>
<comment type="similarity">
    <text evidence="1">Belongs to the peptidase S66 family.</text>
</comment>
<dbReference type="InterPro" id="IPR040921">
    <property type="entry name" value="Peptidase_S66C"/>
</dbReference>
<keyword evidence="2" id="KW-0121">Carboxypeptidase</keyword>
<dbReference type="Proteomes" id="UP001499854">
    <property type="component" value="Unassembled WGS sequence"/>
</dbReference>
<proteinExistence type="inferred from homology"/>
<evidence type="ECO:0000256" key="5">
    <source>
        <dbReference type="ARBA" id="ARBA00022825"/>
    </source>
</evidence>
<evidence type="ECO:0000313" key="8">
    <source>
        <dbReference type="EMBL" id="GAA1997936.1"/>
    </source>
</evidence>
<dbReference type="RefSeq" id="WP_344661855.1">
    <property type="nucleotide sequence ID" value="NZ_BAAAQM010000061.1"/>
</dbReference>
<keyword evidence="5" id="KW-0720">Serine protease</keyword>
<dbReference type="SUPFAM" id="SSF52317">
    <property type="entry name" value="Class I glutamine amidotransferase-like"/>
    <property type="match status" value="1"/>
</dbReference>
<dbReference type="EMBL" id="BAAAQM010000061">
    <property type="protein sequence ID" value="GAA1997936.1"/>
    <property type="molecule type" value="Genomic_DNA"/>
</dbReference>
<keyword evidence="4" id="KW-0378">Hydrolase</keyword>
<reference evidence="8 9" key="1">
    <citation type="journal article" date="2019" name="Int. J. Syst. Evol. Microbiol.">
        <title>The Global Catalogue of Microorganisms (GCM) 10K type strain sequencing project: providing services to taxonomists for standard genome sequencing and annotation.</title>
        <authorList>
            <consortium name="The Broad Institute Genomics Platform"/>
            <consortium name="The Broad Institute Genome Sequencing Center for Infectious Disease"/>
            <person name="Wu L."/>
            <person name="Ma J."/>
        </authorList>
    </citation>
    <scope>NUCLEOTIDE SEQUENCE [LARGE SCALE GENOMIC DNA]</scope>
    <source>
        <strain evidence="8 9">JCM 16013</strain>
    </source>
</reference>
<keyword evidence="9" id="KW-1185">Reference proteome</keyword>
<dbReference type="InterPro" id="IPR003507">
    <property type="entry name" value="S66_fam"/>
</dbReference>
<dbReference type="Pfam" id="PF17676">
    <property type="entry name" value="Peptidase_S66C"/>
    <property type="match status" value="1"/>
</dbReference>
<dbReference type="PIRSF" id="PIRSF028757">
    <property type="entry name" value="LD-carboxypeptidase"/>
    <property type="match status" value="1"/>
</dbReference>
<protein>
    <submittedName>
        <fullName evidence="8">LD-carboxypeptidase</fullName>
    </submittedName>
</protein>
<accession>A0ABN2T4B7</accession>
<dbReference type="Pfam" id="PF02016">
    <property type="entry name" value="Peptidase_S66"/>
    <property type="match status" value="1"/>
</dbReference>
<comment type="caution">
    <text evidence="8">The sequence shown here is derived from an EMBL/GenBank/DDBJ whole genome shotgun (WGS) entry which is preliminary data.</text>
</comment>
<dbReference type="InterPro" id="IPR040449">
    <property type="entry name" value="Peptidase_S66_N"/>
</dbReference>
<evidence type="ECO:0000259" key="7">
    <source>
        <dbReference type="Pfam" id="PF17676"/>
    </source>
</evidence>
<dbReference type="InterPro" id="IPR027461">
    <property type="entry name" value="Carboxypeptidase_A_C_sf"/>
</dbReference>
<organism evidence="8 9">
    <name type="scientific">Catenulispora subtropica</name>
    <dbReference type="NCBI Taxonomy" id="450798"/>
    <lineage>
        <taxon>Bacteria</taxon>
        <taxon>Bacillati</taxon>
        <taxon>Actinomycetota</taxon>
        <taxon>Actinomycetes</taxon>
        <taxon>Catenulisporales</taxon>
        <taxon>Catenulisporaceae</taxon>
        <taxon>Catenulispora</taxon>
    </lineage>
</organism>
<dbReference type="InterPro" id="IPR029062">
    <property type="entry name" value="Class_I_gatase-like"/>
</dbReference>
<dbReference type="CDD" id="cd07025">
    <property type="entry name" value="Peptidase_S66"/>
    <property type="match status" value="1"/>
</dbReference>
<name>A0ABN2T4B7_9ACTN</name>
<evidence type="ECO:0000256" key="4">
    <source>
        <dbReference type="ARBA" id="ARBA00022801"/>
    </source>
</evidence>
<keyword evidence="3" id="KW-0645">Protease</keyword>
<evidence type="ECO:0000259" key="6">
    <source>
        <dbReference type="Pfam" id="PF02016"/>
    </source>
</evidence>
<sequence length="315" mass="33410">MTLLRPPGLKPGDTVAVLCASSPVSSQDHLESGLRAMEAVGLKPEVFGTARDAGSQYEYLAGTDAERAGDLMRALIDPKYAGVFLACGGYGAQRTLELMEWDRIDAAAPKVVVGYSDVTALLEAVAVKLGWVSLFGPMVACGGFRQGPDEYDFRELMKLLYTPATVMRLAFPGSRALVPGVAEGRTLGGTASLLAASLGTDTSCPVRDAILFLEDVDELPYRLDRIFTQIRRSASYLDGVRGIILGTFTECGDAAEVDRLLADRFGDLGVPVLAGVAIGHNCEMQTYPVGVRARLDTGAGTLTFLDQVLADPAQG</sequence>
<dbReference type="Gene3D" id="3.50.30.60">
    <property type="entry name" value="LD-carboxypeptidase A C-terminal domain-like"/>
    <property type="match status" value="1"/>
</dbReference>
<dbReference type="Gene3D" id="3.40.50.10740">
    <property type="entry name" value="Class I glutamine amidotransferase-like"/>
    <property type="match status" value="1"/>
</dbReference>
<evidence type="ECO:0000313" key="9">
    <source>
        <dbReference type="Proteomes" id="UP001499854"/>
    </source>
</evidence>
<dbReference type="PANTHER" id="PTHR30237:SF2">
    <property type="entry name" value="MUREIN TETRAPEPTIDE CARBOXYPEPTIDASE"/>
    <property type="match status" value="1"/>
</dbReference>
<dbReference type="InterPro" id="IPR027478">
    <property type="entry name" value="LdcA_N"/>
</dbReference>
<feature type="domain" description="LD-carboxypeptidase N-terminal" evidence="6">
    <location>
        <begin position="15"/>
        <end position="136"/>
    </location>
</feature>
<evidence type="ECO:0000256" key="1">
    <source>
        <dbReference type="ARBA" id="ARBA00010233"/>
    </source>
</evidence>
<feature type="domain" description="LD-carboxypeptidase C-terminal" evidence="7">
    <location>
        <begin position="183"/>
        <end position="295"/>
    </location>
</feature>
<dbReference type="SUPFAM" id="SSF141986">
    <property type="entry name" value="LD-carboxypeptidase A C-terminal domain-like"/>
    <property type="match status" value="1"/>
</dbReference>
<gene>
    <name evidence="8" type="ORF">GCM10009838_74020</name>
</gene>